<dbReference type="InterPro" id="IPR000873">
    <property type="entry name" value="AMP-dep_synth/lig_dom"/>
</dbReference>
<organism evidence="5 6">
    <name type="scientific">Basidiobolus ranarum</name>
    <dbReference type="NCBI Taxonomy" id="34480"/>
    <lineage>
        <taxon>Eukaryota</taxon>
        <taxon>Fungi</taxon>
        <taxon>Fungi incertae sedis</taxon>
        <taxon>Zoopagomycota</taxon>
        <taxon>Entomophthoromycotina</taxon>
        <taxon>Basidiobolomycetes</taxon>
        <taxon>Basidiobolales</taxon>
        <taxon>Basidiobolaceae</taxon>
        <taxon>Basidiobolus</taxon>
    </lineage>
</organism>
<dbReference type="Gene3D" id="3.30.559.10">
    <property type="entry name" value="Chloramphenicol acetyltransferase-like domain"/>
    <property type="match status" value="3"/>
</dbReference>
<dbReference type="InterPro" id="IPR020845">
    <property type="entry name" value="AMP-binding_CS"/>
</dbReference>
<dbReference type="NCBIfam" id="TIGR01720">
    <property type="entry name" value="NRPS-para261"/>
    <property type="match status" value="1"/>
</dbReference>
<dbReference type="SUPFAM" id="SSF56801">
    <property type="entry name" value="Acetyl-CoA synthetase-like"/>
    <property type="match status" value="1"/>
</dbReference>
<dbReference type="EMBL" id="JASJQH010001377">
    <property type="protein sequence ID" value="KAK9761467.1"/>
    <property type="molecule type" value="Genomic_DNA"/>
</dbReference>
<evidence type="ECO:0000256" key="2">
    <source>
        <dbReference type="ARBA" id="ARBA00022553"/>
    </source>
</evidence>
<dbReference type="PROSITE" id="PS00455">
    <property type="entry name" value="AMP_BINDING"/>
    <property type="match status" value="1"/>
</dbReference>
<accession>A0ABR2WIY0</accession>
<evidence type="ECO:0000256" key="1">
    <source>
        <dbReference type="ARBA" id="ARBA00022450"/>
    </source>
</evidence>
<dbReference type="Gene3D" id="1.10.1200.10">
    <property type="entry name" value="ACP-like"/>
    <property type="match status" value="1"/>
</dbReference>
<evidence type="ECO:0000313" key="5">
    <source>
        <dbReference type="EMBL" id="KAK9761467.1"/>
    </source>
</evidence>
<dbReference type="Gene3D" id="3.40.50.12780">
    <property type="entry name" value="N-terminal domain of ligase-like"/>
    <property type="match status" value="1"/>
</dbReference>
<dbReference type="InterPro" id="IPR042099">
    <property type="entry name" value="ANL_N_sf"/>
</dbReference>
<keyword evidence="2" id="KW-0597">Phosphoprotein</keyword>
<evidence type="ECO:0000256" key="3">
    <source>
        <dbReference type="ARBA" id="ARBA00022598"/>
    </source>
</evidence>
<keyword evidence="1" id="KW-0596">Phosphopantetheine</keyword>
<dbReference type="InterPro" id="IPR010060">
    <property type="entry name" value="NRPS_synth"/>
</dbReference>
<dbReference type="CDD" id="cd19534">
    <property type="entry name" value="E_NRPS"/>
    <property type="match status" value="1"/>
</dbReference>
<evidence type="ECO:0000259" key="4">
    <source>
        <dbReference type="PROSITE" id="PS50075"/>
    </source>
</evidence>
<name>A0ABR2WIY0_9FUNG</name>
<dbReference type="InterPro" id="IPR023213">
    <property type="entry name" value="CAT-like_dom_sf"/>
</dbReference>
<keyword evidence="6" id="KW-1185">Reference proteome</keyword>
<evidence type="ECO:0000313" key="6">
    <source>
        <dbReference type="Proteomes" id="UP001479436"/>
    </source>
</evidence>
<dbReference type="InterPro" id="IPR001242">
    <property type="entry name" value="Condensation_dom"/>
</dbReference>
<dbReference type="NCBIfam" id="TIGR01733">
    <property type="entry name" value="AA-adenyl-dom"/>
    <property type="match status" value="1"/>
</dbReference>
<dbReference type="InterPro" id="IPR045851">
    <property type="entry name" value="AMP-bd_C_sf"/>
</dbReference>
<gene>
    <name evidence="5" type="ORF">K7432_013616</name>
</gene>
<dbReference type="Pfam" id="PF00550">
    <property type="entry name" value="PP-binding"/>
    <property type="match status" value="1"/>
</dbReference>
<proteinExistence type="predicted"/>
<reference evidence="5 6" key="1">
    <citation type="submission" date="2023-04" db="EMBL/GenBank/DDBJ databases">
        <title>Genome of Basidiobolus ranarum AG-B5.</title>
        <authorList>
            <person name="Stajich J.E."/>
            <person name="Carter-House D."/>
            <person name="Gryganskyi A."/>
        </authorList>
    </citation>
    <scope>NUCLEOTIDE SEQUENCE [LARGE SCALE GENOMIC DNA]</scope>
    <source>
        <strain evidence="5 6">AG-B5</strain>
    </source>
</reference>
<protein>
    <recommendedName>
        <fullName evidence="4">Carrier domain-containing protein</fullName>
    </recommendedName>
</protein>
<dbReference type="InterPro" id="IPR036736">
    <property type="entry name" value="ACP-like_sf"/>
</dbReference>
<dbReference type="SUPFAM" id="SSF52777">
    <property type="entry name" value="CoA-dependent acyltransferases"/>
    <property type="match status" value="6"/>
</dbReference>
<dbReference type="Proteomes" id="UP001479436">
    <property type="component" value="Unassembled WGS sequence"/>
</dbReference>
<dbReference type="InterPro" id="IPR006162">
    <property type="entry name" value="Ppantetheine_attach_site"/>
</dbReference>
<dbReference type="SUPFAM" id="SSF47336">
    <property type="entry name" value="ACP-like"/>
    <property type="match status" value="1"/>
</dbReference>
<dbReference type="PROSITE" id="PS00012">
    <property type="entry name" value="PHOSPHOPANTETHEINE"/>
    <property type="match status" value="1"/>
</dbReference>
<dbReference type="PANTHER" id="PTHR45527">
    <property type="entry name" value="NONRIBOSOMAL PEPTIDE SYNTHETASE"/>
    <property type="match status" value="1"/>
</dbReference>
<feature type="domain" description="Carrier" evidence="4">
    <location>
        <begin position="1499"/>
        <end position="1575"/>
    </location>
</feature>
<dbReference type="Gene3D" id="3.30.300.30">
    <property type="match status" value="1"/>
</dbReference>
<dbReference type="PANTHER" id="PTHR45527:SF1">
    <property type="entry name" value="FATTY ACID SYNTHASE"/>
    <property type="match status" value="1"/>
</dbReference>
<dbReference type="Gene3D" id="3.30.559.30">
    <property type="entry name" value="Nonribosomal peptide synthetase, condensation domain"/>
    <property type="match status" value="3"/>
</dbReference>
<dbReference type="InterPro" id="IPR010071">
    <property type="entry name" value="AA_adenyl_dom"/>
</dbReference>
<dbReference type="Pfam" id="PF00501">
    <property type="entry name" value="AMP-binding"/>
    <property type="match status" value="1"/>
</dbReference>
<sequence>MGVKVSVQRILQYPTIHQLSNYAEEISGRFLGYDEVDEGTENNVIPLTPIQRQYFGLEQSDVNHFHLSWLVRVKTPIRVDDLEGALNKLTAHHAMLRVRFTRSDGCWRQQVLPANDAPIKVTHSRIEDLEELKNNVGEIQGTLNLESGPISSFALYDLPNGDQLLFMTIHHYIIDLVSWRVIWEDLESLLRGESLSYKTLSFKTWSKLLRSHAESLALTDWPEQAPIVPLDIDISNLHLNTMDTVQTLSFSLQKEHTDLLFGVSNDAYRTEAVDFMLSSLAASYCKTFNAPSLAIATEGHGREPWDDSIDISRTIGWFTSIYPVNISVNADESILDILVRTKDLRKTIPHRGFDYGLLRYLNEKTSSVFSQDHLQVGFNYLGRFQHLEKANSLLQDVTEEYRFDLNMIGPKWRRMNAIETEVTMKQNNLHASISFSSALHSKEKIDQWLQSWREILIKAVVTCANTKVSSFTNSDLPLLSLTSPEVDHLIQKTRLEYGEAFVQAIEDIFPCSSIQEGLIIGNMRSPNLYHVQDVYELVGCWDFEELYSTWNTVIQDIPIMRTVFVNNPLSTQISGTYLQVVLKHIDVNLDHLFVQSREAENILQEYLSADVRKGFPLGKPNIRICLMEQNDGGARMIISRHHAINDGWSDRIVMKYLSAVYNRTPRPTTIPFRDFIKFHILEQKKDKSENKSEFWNNYLLNVAPCALPKLSLTDSLAEEESHSQLQCNAKSKISMLDLKDYASETGITTSVLFQAAWGLVLQSLYGMEECTYGTLVNGRNIEMKNVDQVIGPCIDTLPLRVIYDGKMTVSAWLQSLYNHTISSIPHQHVGLQTIKQSCKTNGAALEFDSLLNFQLFDTYESITSDSEQLSFELQKIIEPTEYSLVLSIYAGTGEINYRLDYEHNILMPLHADLILQRLDVILEAIISSSQEATMDAISIVSNYEMGLILSYSGSSINYSEVTGSIQSQSAQGCIHTLFEEQVLRSPNNIALQFEHSEFATYSELNIRANRLSHFLIAAGVGVESLVPLCFDKSIEMVVAMLAVNKAGGAYVPLDPANPNERNHFIIKETKATVILTTSEHIAKFAGLEVTTIISQSHLLLDQLTDNPVVEFLNDRNLCYIIFTSGTTGTPKGAMLEHASVVNYMLGQRDKWSLDCDDNVLQFASYTFDASVIEILCTLISGARVCMASKESLLSNLAYSMESMRITCAILTPTVAAEIQPQDCPSLTRLISTGEMMPIAMRDTWASHVQLINAGGPTESAVMILYNDSVDQHTSCSNLGRPLPNNKILILDSNLRIVPLGAVGELCVSGIQLARGYLNRPDLTKNTFIDNPFAPGERLYLTGDLARFNYDGTIELVGRKGNQIKLHGLRIELEEIEYIIHQQPGVSSNCVLPVVINQETNHRSLVAFIKFDITDNSTSSELAIVTEHDDYIVSQFEAIRGHILSKLPPYMMPNAFVPITRLPKTISGKTDRKLLVKLVEDISIEDLYKIGRRERSDDPSLLTNNEKQWISIWSSVLGLSPEFIGRYDSFFSLGGDSIVAIKLVAAARERGYHTTVQQVFEFPTIAELAHRCNTSDDAHSEVEEIERYSLLRISQEDVETLLHGEIQHNGISPADVEDAYPCAPLQEALFAIGLREKSDYLTQQVFICGEEVEFDRLKAAWISVIEANPILRTTIVFTNSSHSHLSGLQVILAKESIDWKQINVNSEEMEGSLQEVLESDRKHGIETGKLLTRFTALHSEDGKAYFIWTIHHTLYDGWSMNLILNDLVTAYRGLEIAARPPYAHFINYNLQLSREKSINYWSNILDGVTRTCISKASLISQKTEALKVITSRIPIDFSELTAKHNITLATIINLAWAIVLKYHTGNSDVVFGAVNSGRGVPVKGIERICGPCISTLPVRVNLEDNPTLLEAMIRMRKVQLEQYRYQNIGMQDIQKQCVGDLAEYEIDWIGYSRCYYDEQLCCSGGTCDWV</sequence>
<dbReference type="Pfam" id="PF00668">
    <property type="entry name" value="Condensation"/>
    <property type="match status" value="3"/>
</dbReference>
<dbReference type="InterPro" id="IPR009081">
    <property type="entry name" value="PP-bd_ACP"/>
</dbReference>
<dbReference type="PROSITE" id="PS50075">
    <property type="entry name" value="CARRIER"/>
    <property type="match status" value="1"/>
</dbReference>
<dbReference type="CDD" id="cd05918">
    <property type="entry name" value="A_NRPS_SidN3_like"/>
    <property type="match status" value="1"/>
</dbReference>
<dbReference type="CDD" id="cd19545">
    <property type="entry name" value="FUM14_C_NRPS-like"/>
    <property type="match status" value="1"/>
</dbReference>
<comment type="caution">
    <text evidence="5">The sequence shown here is derived from an EMBL/GenBank/DDBJ whole genome shotgun (WGS) entry which is preliminary data.</text>
</comment>
<dbReference type="CDD" id="cd19542">
    <property type="entry name" value="CT_NRPS-like"/>
    <property type="match status" value="1"/>
</dbReference>
<keyword evidence="3" id="KW-0436">Ligase</keyword>